<comment type="similarity">
    <text evidence="2">Belongs to the strictosidine synthase family.</text>
</comment>
<protein>
    <recommendedName>
        <fullName evidence="5">Strictosidine synthase conserved region domain-containing protein</fullName>
    </recommendedName>
</protein>
<dbReference type="AlphaFoldDB" id="A0A978VEQ3"/>
<keyword evidence="3" id="KW-0926">Vacuole</keyword>
<accession>A0A978VEQ3</accession>
<dbReference type="SUPFAM" id="SSF63829">
    <property type="entry name" value="Calcium-dependent phosphotriesterase"/>
    <property type="match status" value="1"/>
</dbReference>
<evidence type="ECO:0000256" key="3">
    <source>
        <dbReference type="ARBA" id="ARBA00022554"/>
    </source>
</evidence>
<dbReference type="PANTHER" id="PTHR10426">
    <property type="entry name" value="STRICTOSIDINE SYNTHASE-RELATED"/>
    <property type="match status" value="1"/>
</dbReference>
<keyword evidence="4" id="KW-0325">Glycoprotein</keyword>
<dbReference type="GO" id="GO:0016787">
    <property type="term" value="F:hydrolase activity"/>
    <property type="evidence" value="ECO:0007669"/>
    <property type="project" value="TreeGrafter"/>
</dbReference>
<dbReference type="Pfam" id="PF03088">
    <property type="entry name" value="Str_synth"/>
    <property type="match status" value="1"/>
</dbReference>
<dbReference type="Gene3D" id="2.120.10.30">
    <property type="entry name" value="TolB, C-terminal domain"/>
    <property type="match status" value="1"/>
</dbReference>
<dbReference type="GO" id="GO:0012505">
    <property type="term" value="C:endomembrane system"/>
    <property type="evidence" value="ECO:0007669"/>
    <property type="project" value="TreeGrafter"/>
</dbReference>
<organism evidence="6 7">
    <name type="scientific">Ziziphus jujuba var. spinosa</name>
    <dbReference type="NCBI Taxonomy" id="714518"/>
    <lineage>
        <taxon>Eukaryota</taxon>
        <taxon>Viridiplantae</taxon>
        <taxon>Streptophyta</taxon>
        <taxon>Embryophyta</taxon>
        <taxon>Tracheophyta</taxon>
        <taxon>Spermatophyta</taxon>
        <taxon>Magnoliopsida</taxon>
        <taxon>eudicotyledons</taxon>
        <taxon>Gunneridae</taxon>
        <taxon>Pentapetalae</taxon>
        <taxon>rosids</taxon>
        <taxon>fabids</taxon>
        <taxon>Rosales</taxon>
        <taxon>Rhamnaceae</taxon>
        <taxon>Paliureae</taxon>
        <taxon>Ziziphus</taxon>
    </lineage>
</organism>
<evidence type="ECO:0000256" key="4">
    <source>
        <dbReference type="ARBA" id="ARBA00023180"/>
    </source>
</evidence>
<gene>
    <name evidence="6" type="ORF">FEM48_Zijuj05G0120700</name>
</gene>
<dbReference type="InterPro" id="IPR011042">
    <property type="entry name" value="6-blade_b-propeller_TolB-like"/>
</dbReference>
<evidence type="ECO:0000256" key="1">
    <source>
        <dbReference type="ARBA" id="ARBA00004116"/>
    </source>
</evidence>
<dbReference type="PANTHER" id="PTHR10426:SF57">
    <property type="entry name" value="STRICTOSIDINE SYNTHASE"/>
    <property type="match status" value="1"/>
</dbReference>
<dbReference type="EMBL" id="JAEACU010000005">
    <property type="protein sequence ID" value="KAH7528842.1"/>
    <property type="molecule type" value="Genomic_DNA"/>
</dbReference>
<evidence type="ECO:0000256" key="2">
    <source>
        <dbReference type="ARBA" id="ARBA00009191"/>
    </source>
</evidence>
<name>A0A978VEQ3_ZIZJJ</name>
<dbReference type="GO" id="GO:0005773">
    <property type="term" value="C:vacuole"/>
    <property type="evidence" value="ECO:0007669"/>
    <property type="project" value="UniProtKB-SubCell"/>
</dbReference>
<evidence type="ECO:0000313" key="7">
    <source>
        <dbReference type="Proteomes" id="UP000813462"/>
    </source>
</evidence>
<sequence>MFSLSSKTAMLSIFVFLLSIPYTVLSLTLLNLVRLPTPLSGPAYLAFDSNGEGPYTGSSDGRIFKHEGPRIGFTEFAFTPANRSKSLCDFTTDQRLQSICGRPMGLTFNQRTGNLYIADADNGLFFVGPNGGPATRLACSADGVHFNFLAGLDIDQGTRNIYFTQASSNFKLRDLSSLVSSKDSSGSLFKYNPRTKKATTLLRGLSVAAGVAVSKDGSFVLVSEFLGKRINRFWLRGPKANTSETFLVVKGTPHSIRRNSRGEFWVAVNRILGPPPPPTPPMLALGLRVNEQGQVLQEESFALAYGVEAVSEVQEFNFDLYTGSLHVPYAASFRP</sequence>
<evidence type="ECO:0000259" key="5">
    <source>
        <dbReference type="Pfam" id="PF03088"/>
    </source>
</evidence>
<proteinExistence type="inferred from homology"/>
<feature type="domain" description="Strictosidine synthase conserved region" evidence="5">
    <location>
        <begin position="151"/>
        <end position="237"/>
    </location>
</feature>
<dbReference type="InterPro" id="IPR018119">
    <property type="entry name" value="Strictosidine_synth_cons-reg"/>
</dbReference>
<dbReference type="OrthoDB" id="5307922at2759"/>
<comment type="caution">
    <text evidence="6">The sequence shown here is derived from an EMBL/GenBank/DDBJ whole genome shotgun (WGS) entry which is preliminary data.</text>
</comment>
<comment type="subcellular location">
    <subcellularLocation>
        <location evidence="1">Vacuole</location>
    </subcellularLocation>
</comment>
<evidence type="ECO:0000313" key="6">
    <source>
        <dbReference type="EMBL" id="KAH7528842.1"/>
    </source>
</evidence>
<dbReference type="Proteomes" id="UP000813462">
    <property type="component" value="Unassembled WGS sequence"/>
</dbReference>
<reference evidence="6" key="1">
    <citation type="journal article" date="2021" name="Front. Plant Sci.">
        <title>Chromosome-Scale Genome Assembly for Chinese Sour Jujube and Insights Into Its Genome Evolution and Domestication Signature.</title>
        <authorList>
            <person name="Shen L.-Y."/>
            <person name="Luo H."/>
            <person name="Wang X.-L."/>
            <person name="Wang X.-M."/>
            <person name="Qiu X.-J."/>
            <person name="Liu H."/>
            <person name="Zhou S.-S."/>
            <person name="Jia K.-H."/>
            <person name="Nie S."/>
            <person name="Bao Y.-T."/>
            <person name="Zhang R.-G."/>
            <person name="Yun Q.-Z."/>
            <person name="Chai Y.-H."/>
            <person name="Lu J.-Y."/>
            <person name="Li Y."/>
            <person name="Zhao S.-W."/>
            <person name="Mao J.-F."/>
            <person name="Jia S.-G."/>
            <person name="Mao Y.-M."/>
        </authorList>
    </citation>
    <scope>NUCLEOTIDE SEQUENCE</scope>
    <source>
        <strain evidence="6">AT0</strain>
        <tissue evidence="6">Leaf</tissue>
    </source>
</reference>